<keyword evidence="2" id="KW-1185">Reference proteome</keyword>
<organism evidence="1 2">
    <name type="scientific">Enterococcus saigonensis</name>
    <dbReference type="NCBI Taxonomy" id="1805431"/>
    <lineage>
        <taxon>Bacteria</taxon>
        <taxon>Bacillati</taxon>
        <taxon>Bacillota</taxon>
        <taxon>Bacilli</taxon>
        <taxon>Lactobacillales</taxon>
        <taxon>Enterococcaceae</taxon>
        <taxon>Enterococcus</taxon>
    </lineage>
</organism>
<evidence type="ECO:0000313" key="1">
    <source>
        <dbReference type="EMBL" id="BCA86630.1"/>
    </source>
</evidence>
<dbReference type="AlphaFoldDB" id="A0A679IE68"/>
<reference evidence="1 2" key="1">
    <citation type="submission" date="2020-02" db="EMBL/GenBank/DDBJ databases">
        <title>Characterization of vanA genotype vancomycin-resistant Enterococcus saigonensis VE80.</title>
        <authorList>
            <person name="Harada T."/>
            <person name="Motooka D."/>
            <person name="Nakamura S."/>
            <person name="Yamamoto Y."/>
            <person name="Kawahara R."/>
            <person name="Kawatsu K."/>
        </authorList>
    </citation>
    <scope>NUCLEOTIDE SEQUENCE [LARGE SCALE GENOMIC DNA]</scope>
    <source>
        <strain evidence="1 2">VE80</strain>
    </source>
</reference>
<protein>
    <submittedName>
        <fullName evidence="1">Uncharacterized protein</fullName>
    </submittedName>
</protein>
<dbReference type="KEGG" id="esg:EsVE80_21530"/>
<accession>A0A679IE68</accession>
<dbReference type="Proteomes" id="UP000502998">
    <property type="component" value="Chromosome"/>
</dbReference>
<dbReference type="RefSeq" id="WP_173103753.1">
    <property type="nucleotide sequence ID" value="NZ_AP022822.1"/>
</dbReference>
<evidence type="ECO:0000313" key="2">
    <source>
        <dbReference type="Proteomes" id="UP000502998"/>
    </source>
</evidence>
<name>A0A679IE68_9ENTE</name>
<proteinExistence type="predicted"/>
<sequence>MIAVDKTIYVTQYSEGSYEIVLVRTPNAKNIWYEIIIDDESQNGIYDSFNEAFEYMINNY</sequence>
<gene>
    <name evidence="1" type="ORF">EsVE80_21530</name>
</gene>
<dbReference type="EMBL" id="AP022822">
    <property type="protein sequence ID" value="BCA86630.1"/>
    <property type="molecule type" value="Genomic_DNA"/>
</dbReference>